<evidence type="ECO:0000256" key="17">
    <source>
        <dbReference type="ARBA" id="ARBA00044770"/>
    </source>
</evidence>
<feature type="domain" description="Penicillin-binding protein transpeptidase" evidence="20">
    <location>
        <begin position="715"/>
        <end position="849"/>
    </location>
</feature>
<feature type="compositionally biased region" description="Basic and acidic residues" evidence="19">
    <location>
        <begin position="1001"/>
        <end position="1012"/>
    </location>
</feature>
<feature type="domain" description="Glycosyl transferase family 51" evidence="21">
    <location>
        <begin position="150"/>
        <end position="323"/>
    </location>
</feature>
<keyword evidence="16" id="KW-0961">Cell wall biogenesis/degradation</keyword>
<comment type="pathway">
    <text evidence="2">Cell wall biogenesis; peptidoglycan biosynthesis.</text>
</comment>
<evidence type="ECO:0000256" key="5">
    <source>
        <dbReference type="ARBA" id="ARBA00022645"/>
    </source>
</evidence>
<dbReference type="RefSeq" id="WP_378969266.1">
    <property type="nucleotide sequence ID" value="NZ_JBHSWN010000001.1"/>
</dbReference>
<keyword evidence="5" id="KW-0121">Carboxypeptidase</keyword>
<evidence type="ECO:0000256" key="18">
    <source>
        <dbReference type="ARBA" id="ARBA00049902"/>
    </source>
</evidence>
<evidence type="ECO:0000256" key="2">
    <source>
        <dbReference type="ARBA" id="ARBA00004752"/>
    </source>
</evidence>
<dbReference type="Gene3D" id="1.10.3810.10">
    <property type="entry name" value="Biosynthetic peptidoglycan transglycosylase-like"/>
    <property type="match status" value="1"/>
</dbReference>
<evidence type="ECO:0000256" key="15">
    <source>
        <dbReference type="ARBA" id="ARBA00023268"/>
    </source>
</evidence>
<evidence type="ECO:0000256" key="11">
    <source>
        <dbReference type="ARBA" id="ARBA00022960"/>
    </source>
</evidence>
<dbReference type="Pfam" id="PF00905">
    <property type="entry name" value="Transpeptidase"/>
    <property type="match status" value="2"/>
</dbReference>
<dbReference type="EC" id="2.4.99.28" evidence="17"/>
<evidence type="ECO:0000256" key="13">
    <source>
        <dbReference type="ARBA" id="ARBA00022989"/>
    </source>
</evidence>
<evidence type="ECO:0000256" key="14">
    <source>
        <dbReference type="ARBA" id="ARBA00023136"/>
    </source>
</evidence>
<comment type="similarity">
    <text evidence="3">In the C-terminal section; belongs to the transpeptidase family.</text>
</comment>
<dbReference type="InterPro" id="IPR023346">
    <property type="entry name" value="Lysozyme-like_dom_sf"/>
</dbReference>
<evidence type="ECO:0000256" key="10">
    <source>
        <dbReference type="ARBA" id="ARBA00022801"/>
    </source>
</evidence>
<dbReference type="SUPFAM" id="SSF56601">
    <property type="entry name" value="beta-lactamase/transpeptidase-like"/>
    <property type="match status" value="1"/>
</dbReference>
<dbReference type="InterPro" id="IPR001264">
    <property type="entry name" value="Glyco_trans_51"/>
</dbReference>
<keyword evidence="10" id="KW-0378">Hydrolase</keyword>
<proteinExistence type="inferred from homology"/>
<dbReference type="InterPro" id="IPR050396">
    <property type="entry name" value="Glycosyltr_51/Transpeptidase"/>
</dbReference>
<keyword evidence="14" id="KW-0472">Membrane</keyword>
<evidence type="ECO:0000259" key="20">
    <source>
        <dbReference type="Pfam" id="PF00905"/>
    </source>
</evidence>
<protein>
    <recommendedName>
        <fullName evidence="17">peptidoglycan glycosyltransferase</fullName>
        <ecNumber evidence="17">2.4.99.28</ecNumber>
    </recommendedName>
</protein>
<feature type="compositionally biased region" description="Basic and acidic residues" evidence="19">
    <location>
        <begin position="452"/>
        <end position="466"/>
    </location>
</feature>
<feature type="domain" description="Penicillin-binding protein transpeptidase" evidence="20">
    <location>
        <begin position="564"/>
        <end position="671"/>
    </location>
</feature>
<dbReference type="Pfam" id="PF00912">
    <property type="entry name" value="Transgly"/>
    <property type="match status" value="1"/>
</dbReference>
<dbReference type="InterPro" id="IPR036950">
    <property type="entry name" value="PBP_transglycosylase"/>
</dbReference>
<dbReference type="InterPro" id="IPR001460">
    <property type="entry name" value="PCN-bd_Tpept"/>
</dbReference>
<evidence type="ECO:0000256" key="7">
    <source>
        <dbReference type="ARBA" id="ARBA00022676"/>
    </source>
</evidence>
<dbReference type="SUPFAM" id="SSF53955">
    <property type="entry name" value="Lysozyme-like"/>
    <property type="match status" value="1"/>
</dbReference>
<evidence type="ECO:0000256" key="9">
    <source>
        <dbReference type="ARBA" id="ARBA00022692"/>
    </source>
</evidence>
<organism evidence="22 23">
    <name type="scientific">Methylobacterium komagatae</name>
    <dbReference type="NCBI Taxonomy" id="374425"/>
    <lineage>
        <taxon>Bacteria</taxon>
        <taxon>Pseudomonadati</taxon>
        <taxon>Pseudomonadota</taxon>
        <taxon>Alphaproteobacteria</taxon>
        <taxon>Hyphomicrobiales</taxon>
        <taxon>Methylobacteriaceae</taxon>
        <taxon>Methylobacterium</taxon>
    </lineage>
</organism>
<feature type="region of interest" description="Disordered" evidence="19">
    <location>
        <begin position="919"/>
        <end position="1021"/>
    </location>
</feature>
<keyword evidence="23" id="KW-1185">Reference proteome</keyword>
<keyword evidence="6" id="KW-0645">Protease</keyword>
<feature type="region of interest" description="Disordered" evidence="19">
    <location>
        <begin position="433"/>
        <end position="477"/>
    </location>
</feature>
<dbReference type="EMBL" id="JBHSWN010000001">
    <property type="protein sequence ID" value="MFC6789915.1"/>
    <property type="molecule type" value="Genomic_DNA"/>
</dbReference>
<keyword evidence="15" id="KW-0511">Multifunctional enzyme</keyword>
<name>A0ABW2BK01_9HYPH</name>
<sequence length="1021" mass="109971">MNIILIKLFATALTLSQVTTRPDSLRTQFDPAKDGPEVIRILRDGCAHMRKAFDIEDINLDDLISTAMEDPSTVAGPSAPKILHGLDINELNTSYKQFCKGEDPPNSPFDAKAVIEFYDNATKDLPAAETLRDKALPGMSRILDASGKPFAETFEPNARRLVVPINAVPTLVQKAFIAAEDKRFESHHGIDERGVIRAFIANLASPGRPAGGSTITQQVVKNLSVGDDVTYERKIREMIVAARLEKLLTKPQILGLYLNGIYLGRGAYGIEMAAQSYFGKPVGALTLPEAALLAGMPKGPNFYSPDKYPERARERRSYVLARLKEEGVITEAEMAKANIADLGLKPVEIARRDSGFYLVDYLSREARTVAGLDSLTAASFTVKATVNAPLQRAVETALQDGLATYERGIGRQTFAGPELNLADSIRRIEAAAPAPEASAQALPGVTGAKPDAPAKPEQSTKPEKGKPTRAAKAAASMPVAGKPAWRRALESARPVLYDVHWPLAVVLENGRAGVKVGLEDGRIATLDPGIARGKLQLYDVVRVKLTEGRGAPRAQIRVRPGVQGAALVLENKTGRILAMAGGFSYPLSQLNRVTQAVRQPGSTLKPLTYLAALNSGLQPNTLVLDSPVTLPPIGGAGDSWSPKNYEGGGSGPTTLRRGLEFSKNLVTARLLQGGIAPKAPDSLKRVCDIALEAQIYAECERYYPFVLGAQPVRMLDLAGFYAAVANEGVRPTPYALESVEKDGKPVFTHSDREPVRIGSADRVSFYQLKTMLQGVTQHGTAAALSKFSNSVAGKTGTSENENDAWFAGFSNEITVVVWVGYDNADGTRRTLGRGQTGGHVSVPIAGAIFQAAWANGIPRTPLRGPSPETRPLIADVSVDPRSGTPGAGSFVEHFRLGGGGQMTDTRYKLIPRETLYAMRPDSEDGDLAGSEDGADVRGDYLGNMTGERAQPDLLDPFGDRPAQQRNRRAGADTYGYGYGAPEDPYRPWPGQTNRSPFGEDDAPRRPRRRDPDYLFGDDPGF</sequence>
<evidence type="ECO:0000256" key="8">
    <source>
        <dbReference type="ARBA" id="ARBA00022679"/>
    </source>
</evidence>
<comment type="subcellular location">
    <subcellularLocation>
        <location evidence="1">Membrane</location>
    </subcellularLocation>
</comment>
<keyword evidence="7" id="KW-0328">Glycosyltransferase</keyword>
<keyword evidence="13" id="KW-1133">Transmembrane helix</keyword>
<evidence type="ECO:0000259" key="21">
    <source>
        <dbReference type="Pfam" id="PF00912"/>
    </source>
</evidence>
<dbReference type="InterPro" id="IPR012338">
    <property type="entry name" value="Beta-lactam/transpept-like"/>
</dbReference>
<gene>
    <name evidence="22" type="ORF">ACFQE0_09980</name>
</gene>
<keyword evidence="8" id="KW-0808">Transferase</keyword>
<keyword evidence="9" id="KW-0812">Transmembrane</keyword>
<dbReference type="Proteomes" id="UP001596292">
    <property type="component" value="Unassembled WGS sequence"/>
</dbReference>
<keyword evidence="11" id="KW-0133">Cell shape</keyword>
<evidence type="ECO:0000256" key="1">
    <source>
        <dbReference type="ARBA" id="ARBA00004370"/>
    </source>
</evidence>
<evidence type="ECO:0000256" key="6">
    <source>
        <dbReference type="ARBA" id="ARBA00022670"/>
    </source>
</evidence>
<dbReference type="Gene3D" id="3.40.710.10">
    <property type="entry name" value="DD-peptidase/beta-lactamase superfamily"/>
    <property type="match status" value="1"/>
</dbReference>
<evidence type="ECO:0000256" key="4">
    <source>
        <dbReference type="ARBA" id="ARBA00007739"/>
    </source>
</evidence>
<reference evidence="23" key="1">
    <citation type="journal article" date="2019" name="Int. J. Syst. Evol. Microbiol.">
        <title>The Global Catalogue of Microorganisms (GCM) 10K type strain sequencing project: providing services to taxonomists for standard genome sequencing and annotation.</title>
        <authorList>
            <consortium name="The Broad Institute Genomics Platform"/>
            <consortium name="The Broad Institute Genome Sequencing Center for Infectious Disease"/>
            <person name="Wu L."/>
            <person name="Ma J."/>
        </authorList>
    </citation>
    <scope>NUCLEOTIDE SEQUENCE [LARGE SCALE GENOMIC DNA]</scope>
    <source>
        <strain evidence="23">CCUG 48316</strain>
    </source>
</reference>
<evidence type="ECO:0000256" key="12">
    <source>
        <dbReference type="ARBA" id="ARBA00022984"/>
    </source>
</evidence>
<comment type="similarity">
    <text evidence="4">In the N-terminal section; belongs to the glycosyltransferase 51 family.</text>
</comment>
<keyword evidence="12" id="KW-0573">Peptidoglycan synthesis</keyword>
<dbReference type="PANTHER" id="PTHR32282:SF27">
    <property type="entry name" value="PENICILLIN-BINDING PROTEIN 1A"/>
    <property type="match status" value="1"/>
</dbReference>
<dbReference type="PANTHER" id="PTHR32282">
    <property type="entry name" value="BINDING PROTEIN TRANSPEPTIDASE, PUTATIVE-RELATED"/>
    <property type="match status" value="1"/>
</dbReference>
<evidence type="ECO:0000256" key="19">
    <source>
        <dbReference type="SAM" id="MobiDB-lite"/>
    </source>
</evidence>
<comment type="caution">
    <text evidence="22">The sequence shown here is derived from an EMBL/GenBank/DDBJ whole genome shotgun (WGS) entry which is preliminary data.</text>
</comment>
<evidence type="ECO:0000256" key="3">
    <source>
        <dbReference type="ARBA" id="ARBA00007090"/>
    </source>
</evidence>
<evidence type="ECO:0000256" key="16">
    <source>
        <dbReference type="ARBA" id="ARBA00023316"/>
    </source>
</evidence>
<evidence type="ECO:0000313" key="22">
    <source>
        <dbReference type="EMBL" id="MFC6789915.1"/>
    </source>
</evidence>
<accession>A0ABW2BK01</accession>
<comment type="catalytic activity">
    <reaction evidence="18">
        <text>[GlcNAc-(1-&gt;4)-Mur2Ac(oyl-L-Ala-gamma-D-Glu-L-Lys-D-Ala-D-Ala)](n)-di-trans,octa-cis-undecaprenyl diphosphate + beta-D-GlcNAc-(1-&gt;4)-Mur2Ac(oyl-L-Ala-gamma-D-Glu-L-Lys-D-Ala-D-Ala)-di-trans,octa-cis-undecaprenyl diphosphate = [GlcNAc-(1-&gt;4)-Mur2Ac(oyl-L-Ala-gamma-D-Glu-L-Lys-D-Ala-D-Ala)](n+1)-di-trans,octa-cis-undecaprenyl diphosphate + di-trans,octa-cis-undecaprenyl diphosphate + H(+)</text>
        <dbReference type="Rhea" id="RHEA:23708"/>
        <dbReference type="Rhea" id="RHEA-COMP:9602"/>
        <dbReference type="Rhea" id="RHEA-COMP:9603"/>
        <dbReference type="ChEBI" id="CHEBI:15378"/>
        <dbReference type="ChEBI" id="CHEBI:58405"/>
        <dbReference type="ChEBI" id="CHEBI:60033"/>
        <dbReference type="ChEBI" id="CHEBI:78435"/>
        <dbReference type="EC" id="2.4.99.28"/>
    </reaction>
</comment>
<evidence type="ECO:0000313" key="23">
    <source>
        <dbReference type="Proteomes" id="UP001596292"/>
    </source>
</evidence>